<gene>
    <name evidence="1" type="ORF">HLQ16_08170</name>
</gene>
<evidence type="ECO:0008006" key="3">
    <source>
        <dbReference type="Google" id="ProtNLM"/>
    </source>
</evidence>
<sequence length="54" mass="6504">MIICENCGKEADENEIFCCYCSYNLQESLENMQQSRVEYKSEKKNNWFNKILNK</sequence>
<dbReference type="Proteomes" id="UP000531659">
    <property type="component" value="Unassembled WGS sequence"/>
</dbReference>
<accession>A0A7Y3SVR3</accession>
<dbReference type="AlphaFoldDB" id="A0A7Y3SVR3"/>
<dbReference type="RefSeq" id="WP_171296642.1">
    <property type="nucleotide sequence ID" value="NZ_CP077618.1"/>
</dbReference>
<evidence type="ECO:0000313" key="1">
    <source>
        <dbReference type="EMBL" id="NNU75903.1"/>
    </source>
</evidence>
<protein>
    <recommendedName>
        <fullName evidence="3">Zinc-ribbon domain-containing protein</fullName>
    </recommendedName>
</protein>
<organism evidence="1 2">
    <name type="scientific">Clostridium estertheticum</name>
    <dbReference type="NCBI Taxonomy" id="238834"/>
    <lineage>
        <taxon>Bacteria</taxon>
        <taxon>Bacillati</taxon>
        <taxon>Bacillota</taxon>
        <taxon>Clostridia</taxon>
        <taxon>Eubacteriales</taxon>
        <taxon>Clostridiaceae</taxon>
        <taxon>Clostridium</taxon>
    </lineage>
</organism>
<comment type="caution">
    <text evidence="1">The sequence shown here is derived from an EMBL/GenBank/DDBJ whole genome shotgun (WGS) entry which is preliminary data.</text>
</comment>
<proteinExistence type="predicted"/>
<name>A0A7Y3SVR3_9CLOT</name>
<evidence type="ECO:0000313" key="2">
    <source>
        <dbReference type="Proteomes" id="UP000531659"/>
    </source>
</evidence>
<dbReference type="EMBL" id="JABEYB010000005">
    <property type="protein sequence ID" value="NNU75903.1"/>
    <property type="molecule type" value="Genomic_DNA"/>
</dbReference>
<reference evidence="1 2" key="1">
    <citation type="submission" date="2020-05" db="EMBL/GenBank/DDBJ databases">
        <title>Complete genome of Clostridium estertheticum subspecies estertheticum, isolated from Vacuum packed lamb meat from New Zealand imported to Switzerland.</title>
        <authorList>
            <person name="Wambui J."/>
            <person name="Stevens M.J.A."/>
            <person name="Stephan R."/>
        </authorList>
    </citation>
    <scope>NUCLEOTIDE SEQUENCE [LARGE SCALE GENOMIC DNA]</scope>
    <source>
        <strain evidence="1 2">CEST001</strain>
    </source>
</reference>